<evidence type="ECO:0000313" key="5">
    <source>
        <dbReference type="Proteomes" id="UP000838756"/>
    </source>
</evidence>
<dbReference type="PANTHER" id="PTHR23113:SF368">
    <property type="entry name" value="CELL DIVISION CONTROL PROTEIN 25"/>
    <property type="match status" value="1"/>
</dbReference>
<dbReference type="AlphaFoldDB" id="A0A8S4SM85"/>
<name>A0A8S4SM85_9NEOP</name>
<gene>
    <name evidence="4" type="primary">jg14820</name>
    <name evidence="4" type="ORF">PAEG_LOCUS25548</name>
</gene>
<protein>
    <submittedName>
        <fullName evidence="4">Jg14820 protein</fullName>
    </submittedName>
</protein>
<dbReference type="EMBL" id="CAKXAJ010026332">
    <property type="protein sequence ID" value="CAH2266951.1"/>
    <property type="molecule type" value="Genomic_DNA"/>
</dbReference>
<evidence type="ECO:0000313" key="4">
    <source>
        <dbReference type="EMBL" id="CAH2266951.1"/>
    </source>
</evidence>
<comment type="caution">
    <text evidence="4">The sequence shown here is derived from an EMBL/GenBank/DDBJ whole genome shotgun (WGS) entry which is preliminary data.</text>
</comment>
<reference evidence="4" key="1">
    <citation type="submission" date="2022-03" db="EMBL/GenBank/DDBJ databases">
        <authorList>
            <person name="Lindestad O."/>
        </authorList>
    </citation>
    <scope>NUCLEOTIDE SEQUENCE</scope>
</reference>
<dbReference type="SUPFAM" id="SSF48366">
    <property type="entry name" value="Ras GEF"/>
    <property type="match status" value="1"/>
</dbReference>
<keyword evidence="1 2" id="KW-0344">Guanine-nucleotide releasing factor</keyword>
<keyword evidence="5" id="KW-1185">Reference proteome</keyword>
<dbReference type="GO" id="GO:0005085">
    <property type="term" value="F:guanyl-nucleotide exchange factor activity"/>
    <property type="evidence" value="ECO:0007669"/>
    <property type="project" value="UniProtKB-KW"/>
</dbReference>
<dbReference type="Proteomes" id="UP000838756">
    <property type="component" value="Unassembled WGS sequence"/>
</dbReference>
<feature type="non-terminal residue" evidence="4">
    <location>
        <position position="1"/>
    </location>
</feature>
<dbReference type="OrthoDB" id="10254377at2759"/>
<dbReference type="Gene3D" id="1.10.840.10">
    <property type="entry name" value="Ras guanine-nucleotide exchange factors catalytic domain"/>
    <property type="match status" value="1"/>
</dbReference>
<feature type="domain" description="Ras-GEF" evidence="3">
    <location>
        <begin position="38"/>
        <end position="187"/>
    </location>
</feature>
<dbReference type="InterPro" id="IPR023578">
    <property type="entry name" value="Ras_GEF_dom_sf"/>
</dbReference>
<dbReference type="InterPro" id="IPR001895">
    <property type="entry name" value="RASGEF_cat_dom"/>
</dbReference>
<sequence>SANRQNDPIYQYKTSSLPAASSINQTWDEIVCSPLRIAPEDIANQLSLLDLQCFKSIRPEELSTCGWTKANKLTVAPNVVAFTKRFNRVSFWTVQEILNGQTPKARAETLAHFIKVAKKLYDLNNLHSLFAVISALHSASIYRPWPLPCNSFDVIYPPHRGPTNTEFTVTSNFNLYIYIKSCRSRTD</sequence>
<accession>A0A8S4SM85</accession>
<dbReference type="GO" id="GO:0007265">
    <property type="term" value="P:Ras protein signal transduction"/>
    <property type="evidence" value="ECO:0007669"/>
    <property type="project" value="TreeGrafter"/>
</dbReference>
<evidence type="ECO:0000256" key="2">
    <source>
        <dbReference type="PROSITE-ProRule" id="PRU00168"/>
    </source>
</evidence>
<dbReference type="PANTHER" id="PTHR23113">
    <property type="entry name" value="GUANINE NUCLEOTIDE EXCHANGE FACTOR"/>
    <property type="match status" value="1"/>
</dbReference>
<dbReference type="PROSITE" id="PS50009">
    <property type="entry name" value="RASGEF_CAT"/>
    <property type="match status" value="1"/>
</dbReference>
<evidence type="ECO:0000259" key="3">
    <source>
        <dbReference type="PROSITE" id="PS50009"/>
    </source>
</evidence>
<dbReference type="InterPro" id="IPR008937">
    <property type="entry name" value="Ras-like_GEF"/>
</dbReference>
<dbReference type="InterPro" id="IPR036964">
    <property type="entry name" value="RASGEF_cat_dom_sf"/>
</dbReference>
<proteinExistence type="predicted"/>
<dbReference type="SMART" id="SM00147">
    <property type="entry name" value="RasGEF"/>
    <property type="match status" value="1"/>
</dbReference>
<organism evidence="4 5">
    <name type="scientific">Pararge aegeria aegeria</name>
    <dbReference type="NCBI Taxonomy" id="348720"/>
    <lineage>
        <taxon>Eukaryota</taxon>
        <taxon>Metazoa</taxon>
        <taxon>Ecdysozoa</taxon>
        <taxon>Arthropoda</taxon>
        <taxon>Hexapoda</taxon>
        <taxon>Insecta</taxon>
        <taxon>Pterygota</taxon>
        <taxon>Neoptera</taxon>
        <taxon>Endopterygota</taxon>
        <taxon>Lepidoptera</taxon>
        <taxon>Glossata</taxon>
        <taxon>Ditrysia</taxon>
        <taxon>Papilionoidea</taxon>
        <taxon>Nymphalidae</taxon>
        <taxon>Satyrinae</taxon>
        <taxon>Satyrini</taxon>
        <taxon>Parargina</taxon>
        <taxon>Pararge</taxon>
    </lineage>
</organism>
<dbReference type="Pfam" id="PF00617">
    <property type="entry name" value="RasGEF"/>
    <property type="match status" value="1"/>
</dbReference>
<evidence type="ECO:0000256" key="1">
    <source>
        <dbReference type="ARBA" id="ARBA00022658"/>
    </source>
</evidence>
<dbReference type="GO" id="GO:0005886">
    <property type="term" value="C:plasma membrane"/>
    <property type="evidence" value="ECO:0007669"/>
    <property type="project" value="TreeGrafter"/>
</dbReference>